<keyword evidence="3" id="KW-1003">Cell membrane</keyword>
<dbReference type="AlphaFoldDB" id="A0A2X1Q5I9"/>
<dbReference type="PRINTS" id="PR00281">
    <property type="entry name" value="HOKGEFTOXIC"/>
</dbReference>
<evidence type="ECO:0000313" key="14">
    <source>
        <dbReference type="Proteomes" id="UP000251123"/>
    </source>
</evidence>
<evidence type="ECO:0000256" key="6">
    <source>
        <dbReference type="ARBA" id="ARBA00022692"/>
    </source>
</evidence>
<proteinExistence type="inferred from homology"/>
<evidence type="ECO:0000313" key="10">
    <source>
        <dbReference type="EMBL" id="SPX51073.1"/>
    </source>
</evidence>
<evidence type="ECO:0000256" key="2">
    <source>
        <dbReference type="ARBA" id="ARBA00008629"/>
    </source>
</evidence>
<dbReference type="GO" id="GO:0005886">
    <property type="term" value="C:plasma membrane"/>
    <property type="evidence" value="ECO:0007669"/>
    <property type="project" value="UniProtKB-SubCell"/>
</dbReference>
<evidence type="ECO:0000256" key="9">
    <source>
        <dbReference type="SAM" id="Phobius"/>
    </source>
</evidence>
<evidence type="ECO:0000313" key="13">
    <source>
        <dbReference type="Proteomes" id="UP000250675"/>
    </source>
</evidence>
<evidence type="ECO:0000256" key="7">
    <source>
        <dbReference type="ARBA" id="ARBA00022989"/>
    </source>
</evidence>
<reference evidence="13 14" key="1">
    <citation type="submission" date="2018-06" db="EMBL/GenBank/DDBJ databases">
        <authorList>
            <consortium name="Pathogen Informatics"/>
            <person name="Doyle S."/>
        </authorList>
    </citation>
    <scope>NUCLEOTIDE SEQUENCE [LARGE SCALE GENOMIC DNA]</scope>
    <source>
        <strain evidence="12 15">NCTC5052</strain>
        <strain evidence="11 14">NCTC9601</strain>
        <strain evidence="10 13">NCTC9645</strain>
    </source>
</reference>
<comment type="subcellular location">
    <subcellularLocation>
        <location evidence="1">Cell inner membrane</location>
        <topology evidence="1">Single-pass membrane protein</topology>
    </subcellularLocation>
</comment>
<keyword evidence="7 9" id="KW-1133">Transmembrane helix</keyword>
<dbReference type="EMBL" id="UASN01000002">
    <property type="protein sequence ID" value="SPX51705.1"/>
    <property type="molecule type" value="Genomic_DNA"/>
</dbReference>
<gene>
    <name evidence="11" type="primary">hokA_1</name>
    <name evidence="12" type="synonym">hokA</name>
    <name evidence="12" type="ORF">NCTC5052_05711</name>
    <name evidence="11" type="ORF">NCTC9601_00277</name>
    <name evidence="10" type="ORF">NCTC9645_00260</name>
</gene>
<sequence>MKQSAGVVVSWTGQEVKVQRGVVLCADEKMEEKDASTDQAPEKVDPLDAVSVPLLTRLSSERTLAVQAALLQQPQKAVALMVWKMCNSVFHTTTSVKEPFCISVSVSHYALTREAQEKKAMKLPRNTLLGCVLIVCLTLLIFTYLTRKSLCEIRYRDTNREVAAFLAYESAK</sequence>
<keyword evidence="5" id="KW-1277">Toxin-antitoxin system</keyword>
<dbReference type="NCBIfam" id="NF007279">
    <property type="entry name" value="PRK09738.1"/>
    <property type="match status" value="1"/>
</dbReference>
<dbReference type="Proteomes" id="UP000251123">
    <property type="component" value="Unassembled WGS sequence"/>
</dbReference>
<protein>
    <submittedName>
        <fullName evidence="11">DNA-binding protein</fullName>
    </submittedName>
</protein>
<dbReference type="InterPro" id="IPR018084">
    <property type="entry name" value="Hok/gef_toxin_CS"/>
</dbReference>
<keyword evidence="8 9" id="KW-0472">Membrane</keyword>
<evidence type="ECO:0000313" key="11">
    <source>
        <dbReference type="EMBL" id="SPX51705.1"/>
    </source>
</evidence>
<dbReference type="EMBL" id="UGLJ01000007">
    <property type="protein sequence ID" value="STU47968.1"/>
    <property type="molecule type" value="Genomic_DNA"/>
</dbReference>
<evidence type="ECO:0000256" key="4">
    <source>
        <dbReference type="ARBA" id="ARBA00022519"/>
    </source>
</evidence>
<accession>A0A2X1Q5I9</accession>
<comment type="similarity">
    <text evidence="2">Belongs to the Hok/Gef family.</text>
</comment>
<dbReference type="PROSITE" id="PS00556">
    <property type="entry name" value="HOK_GEF"/>
    <property type="match status" value="1"/>
</dbReference>
<dbReference type="Proteomes" id="UP000250675">
    <property type="component" value="Unassembled WGS sequence"/>
</dbReference>
<evidence type="ECO:0000256" key="5">
    <source>
        <dbReference type="ARBA" id="ARBA00022649"/>
    </source>
</evidence>
<feature type="transmembrane region" description="Helical" evidence="9">
    <location>
        <begin position="127"/>
        <end position="145"/>
    </location>
</feature>
<dbReference type="EMBL" id="UASO01000002">
    <property type="protein sequence ID" value="SPX51073.1"/>
    <property type="molecule type" value="Genomic_DNA"/>
</dbReference>
<evidence type="ECO:0000313" key="12">
    <source>
        <dbReference type="EMBL" id="STU47968.1"/>
    </source>
</evidence>
<dbReference type="Proteomes" id="UP000254103">
    <property type="component" value="Unassembled WGS sequence"/>
</dbReference>
<name>A0A2X1Q5I9_KLEPN</name>
<dbReference type="Pfam" id="PF01848">
    <property type="entry name" value="HOK_GEF"/>
    <property type="match status" value="1"/>
</dbReference>
<dbReference type="InterPro" id="IPR000021">
    <property type="entry name" value="Hok/gef_toxin"/>
</dbReference>
<evidence type="ECO:0000256" key="3">
    <source>
        <dbReference type="ARBA" id="ARBA00022475"/>
    </source>
</evidence>
<organism evidence="11 14">
    <name type="scientific">Klebsiella pneumoniae</name>
    <dbReference type="NCBI Taxonomy" id="573"/>
    <lineage>
        <taxon>Bacteria</taxon>
        <taxon>Pseudomonadati</taxon>
        <taxon>Pseudomonadota</taxon>
        <taxon>Gammaproteobacteria</taxon>
        <taxon>Enterobacterales</taxon>
        <taxon>Enterobacteriaceae</taxon>
        <taxon>Klebsiella/Raoultella group</taxon>
        <taxon>Klebsiella</taxon>
        <taxon>Klebsiella pneumoniae complex</taxon>
    </lineage>
</organism>
<dbReference type="GO" id="GO:0003677">
    <property type="term" value="F:DNA binding"/>
    <property type="evidence" value="ECO:0007669"/>
    <property type="project" value="UniProtKB-KW"/>
</dbReference>
<keyword evidence="11" id="KW-0238">DNA-binding</keyword>
<evidence type="ECO:0000256" key="1">
    <source>
        <dbReference type="ARBA" id="ARBA00004377"/>
    </source>
</evidence>
<keyword evidence="4" id="KW-0997">Cell inner membrane</keyword>
<evidence type="ECO:0000313" key="15">
    <source>
        <dbReference type="Proteomes" id="UP000254103"/>
    </source>
</evidence>
<keyword evidence="6 9" id="KW-0812">Transmembrane</keyword>
<evidence type="ECO:0000256" key="8">
    <source>
        <dbReference type="ARBA" id="ARBA00023136"/>
    </source>
</evidence>